<evidence type="ECO:0000313" key="9">
    <source>
        <dbReference type="Proteomes" id="UP001642464"/>
    </source>
</evidence>
<feature type="transmembrane region" description="Helical" evidence="6">
    <location>
        <begin position="43"/>
        <end position="65"/>
    </location>
</feature>
<feature type="non-terminal residue" evidence="8">
    <location>
        <position position="1"/>
    </location>
</feature>
<comment type="caution">
    <text evidence="8">The sequence shown here is derived from an EMBL/GenBank/DDBJ whole genome shotgun (WGS) entry which is preliminary data.</text>
</comment>
<dbReference type="SUPFAM" id="SSF90123">
    <property type="entry name" value="ABC transporter transmembrane region"/>
    <property type="match status" value="1"/>
</dbReference>
<keyword evidence="2 6" id="KW-0812">Transmembrane</keyword>
<accession>A0ABP0Q0B3</accession>
<keyword evidence="4 6" id="KW-0472">Membrane</keyword>
<name>A0ABP0Q0B3_9DINO</name>
<keyword evidence="1" id="KW-0813">Transport</keyword>
<evidence type="ECO:0000256" key="1">
    <source>
        <dbReference type="ARBA" id="ARBA00022448"/>
    </source>
</evidence>
<dbReference type="PROSITE" id="PS50893">
    <property type="entry name" value="ABC_TRANSPORTER_2"/>
    <property type="match status" value="1"/>
</dbReference>
<keyword evidence="8" id="KW-0067">ATP-binding</keyword>
<dbReference type="Pfam" id="PF00005">
    <property type="entry name" value="ABC_tran"/>
    <property type="match status" value="1"/>
</dbReference>
<feature type="compositionally biased region" description="Basic and acidic residues" evidence="5">
    <location>
        <begin position="309"/>
        <end position="319"/>
    </location>
</feature>
<evidence type="ECO:0000256" key="5">
    <source>
        <dbReference type="SAM" id="MobiDB-lite"/>
    </source>
</evidence>
<keyword evidence="8" id="KW-0547">Nucleotide-binding</keyword>
<gene>
    <name evidence="8" type="ORF">SCF082_LOCUS38734</name>
</gene>
<protein>
    <submittedName>
        <fullName evidence="8">Octopine permease ATP-binding protein P</fullName>
    </submittedName>
</protein>
<dbReference type="PANTHER" id="PTHR42788:SF13">
    <property type="entry name" value="ALIPHATIC SULFONATES IMPORT ATP-BINDING PROTEIN SSUB"/>
    <property type="match status" value="1"/>
</dbReference>
<proteinExistence type="predicted"/>
<dbReference type="InterPro" id="IPR050166">
    <property type="entry name" value="ABC_transporter_ATP-bind"/>
</dbReference>
<dbReference type="PANTHER" id="PTHR42788">
    <property type="entry name" value="TAURINE IMPORT ATP-BINDING PROTEIN-RELATED"/>
    <property type="match status" value="1"/>
</dbReference>
<organism evidence="8 9">
    <name type="scientific">Durusdinium trenchii</name>
    <dbReference type="NCBI Taxonomy" id="1381693"/>
    <lineage>
        <taxon>Eukaryota</taxon>
        <taxon>Sar</taxon>
        <taxon>Alveolata</taxon>
        <taxon>Dinophyceae</taxon>
        <taxon>Suessiales</taxon>
        <taxon>Symbiodiniaceae</taxon>
        <taxon>Durusdinium</taxon>
    </lineage>
</organism>
<dbReference type="SUPFAM" id="SSF52540">
    <property type="entry name" value="P-loop containing nucleoside triphosphate hydrolases"/>
    <property type="match status" value="1"/>
</dbReference>
<dbReference type="Proteomes" id="UP001642464">
    <property type="component" value="Unassembled WGS sequence"/>
</dbReference>
<feature type="region of interest" description="Disordered" evidence="5">
    <location>
        <begin position="295"/>
        <end position="325"/>
    </location>
</feature>
<evidence type="ECO:0000259" key="7">
    <source>
        <dbReference type="PROSITE" id="PS50893"/>
    </source>
</evidence>
<dbReference type="Gene3D" id="3.40.50.300">
    <property type="entry name" value="P-loop containing nucleotide triphosphate hydrolases"/>
    <property type="match status" value="1"/>
</dbReference>
<keyword evidence="3 6" id="KW-1133">Transmembrane helix</keyword>
<dbReference type="InterPro" id="IPR027417">
    <property type="entry name" value="P-loop_NTPase"/>
</dbReference>
<dbReference type="GO" id="GO:0005524">
    <property type="term" value="F:ATP binding"/>
    <property type="evidence" value="ECO:0007669"/>
    <property type="project" value="UniProtKB-KW"/>
</dbReference>
<evidence type="ECO:0000256" key="6">
    <source>
        <dbReference type="SAM" id="Phobius"/>
    </source>
</evidence>
<keyword evidence="9" id="KW-1185">Reference proteome</keyword>
<dbReference type="InterPro" id="IPR036640">
    <property type="entry name" value="ABC1_TM_sf"/>
</dbReference>
<evidence type="ECO:0000256" key="4">
    <source>
        <dbReference type="ARBA" id="ARBA00023136"/>
    </source>
</evidence>
<evidence type="ECO:0000313" key="8">
    <source>
        <dbReference type="EMBL" id="CAK9081367.1"/>
    </source>
</evidence>
<dbReference type="InterPro" id="IPR003439">
    <property type="entry name" value="ABC_transporter-like_ATP-bd"/>
</dbReference>
<reference evidence="8 9" key="1">
    <citation type="submission" date="2024-02" db="EMBL/GenBank/DDBJ databases">
        <authorList>
            <person name="Chen Y."/>
            <person name="Shah S."/>
            <person name="Dougan E. K."/>
            <person name="Thang M."/>
            <person name="Chan C."/>
        </authorList>
    </citation>
    <scope>NUCLEOTIDE SEQUENCE [LARGE SCALE GENOMIC DNA]</scope>
</reference>
<sequence>GWLLHAEDSFDLVNDYDSRNAIVGKFQKVLQDQRKLVMALKSFSFWSGIVIPWITIIATGFYIAAAGKLVTEGELSLGSFLATINLYKDLGDRFLGIFSDFEALSEVIDPLSVLTVQFNLETDLPQRMAAHEEHEQYMFKFLSSPPAAPDVDVIYDTIPIYMKDVVLRRRTDREEASASPRKSSLFASAPQGSLIFVCGKAGSGKRRLLSMITTECLPDTGQVLVPPHLRVVHVSSTPSFVKSMGLYANLVFGVHPSPDYLVYANMERVGKILKRLSLDQSWLYQATWKDSESAVPHFSLEEEEEPEHEDDHYLGHEQEEGSSLLPEEEAWYDKVSRSEAKRLHLARAFIASPEVLVLHSPLNDLDDNLAQDVVQLLRDFVDERGLELDPSTKHRRRKRTVFFSANDVFGEFKETADFTCSLGDESEIKFEARDKSKSQGWWGCAA</sequence>
<feature type="domain" description="ABC transporter" evidence="7">
    <location>
        <begin position="160"/>
        <end position="438"/>
    </location>
</feature>
<evidence type="ECO:0000256" key="3">
    <source>
        <dbReference type="ARBA" id="ARBA00022989"/>
    </source>
</evidence>
<dbReference type="EMBL" id="CAXAMM010038835">
    <property type="protein sequence ID" value="CAK9081367.1"/>
    <property type="molecule type" value="Genomic_DNA"/>
</dbReference>
<evidence type="ECO:0000256" key="2">
    <source>
        <dbReference type="ARBA" id="ARBA00022692"/>
    </source>
</evidence>